<keyword evidence="2" id="KW-1185">Reference proteome</keyword>
<protein>
    <submittedName>
        <fullName evidence="1">Uncharacterized protein</fullName>
    </submittedName>
</protein>
<evidence type="ECO:0000313" key="2">
    <source>
        <dbReference type="Proteomes" id="UP001062846"/>
    </source>
</evidence>
<evidence type="ECO:0000313" key="1">
    <source>
        <dbReference type="EMBL" id="KAI8543620.1"/>
    </source>
</evidence>
<accession>A0ACC0MRL6</accession>
<gene>
    <name evidence="1" type="ORF">RHMOL_Rhmol08G0232400</name>
</gene>
<comment type="caution">
    <text evidence="1">The sequence shown here is derived from an EMBL/GenBank/DDBJ whole genome shotgun (WGS) entry which is preliminary data.</text>
</comment>
<proteinExistence type="predicted"/>
<dbReference type="Proteomes" id="UP001062846">
    <property type="component" value="Chromosome 8"/>
</dbReference>
<sequence length="82" mass="9293">MSFESTNQRGDDGDYPFGPLYGPTTPNCDCGMWANLRIAGPKSKHPGNLYFSCSKTNGRCRFFRWCAPYPETLKLVRPTVHM</sequence>
<organism evidence="1 2">
    <name type="scientific">Rhododendron molle</name>
    <name type="common">Chinese azalea</name>
    <name type="synonym">Azalea mollis</name>
    <dbReference type="NCBI Taxonomy" id="49168"/>
    <lineage>
        <taxon>Eukaryota</taxon>
        <taxon>Viridiplantae</taxon>
        <taxon>Streptophyta</taxon>
        <taxon>Embryophyta</taxon>
        <taxon>Tracheophyta</taxon>
        <taxon>Spermatophyta</taxon>
        <taxon>Magnoliopsida</taxon>
        <taxon>eudicotyledons</taxon>
        <taxon>Gunneridae</taxon>
        <taxon>Pentapetalae</taxon>
        <taxon>asterids</taxon>
        <taxon>Ericales</taxon>
        <taxon>Ericaceae</taxon>
        <taxon>Ericoideae</taxon>
        <taxon>Rhodoreae</taxon>
        <taxon>Rhododendron</taxon>
    </lineage>
</organism>
<reference evidence="1" key="1">
    <citation type="submission" date="2022-02" db="EMBL/GenBank/DDBJ databases">
        <title>Plant Genome Project.</title>
        <authorList>
            <person name="Zhang R.-G."/>
        </authorList>
    </citation>
    <scope>NUCLEOTIDE SEQUENCE</scope>
    <source>
        <strain evidence="1">AT1</strain>
    </source>
</reference>
<dbReference type="EMBL" id="CM046395">
    <property type="protein sequence ID" value="KAI8543620.1"/>
    <property type="molecule type" value="Genomic_DNA"/>
</dbReference>
<name>A0ACC0MRL6_RHOML</name>